<gene>
    <name evidence="2" type="ORF">TCAL_04486</name>
</gene>
<protein>
    <submittedName>
        <fullName evidence="2">Uncharacterized protein</fullName>
    </submittedName>
</protein>
<feature type="region of interest" description="Disordered" evidence="1">
    <location>
        <begin position="274"/>
        <end position="311"/>
    </location>
</feature>
<feature type="compositionally biased region" description="Basic residues" evidence="1">
    <location>
        <begin position="386"/>
        <end position="397"/>
    </location>
</feature>
<feature type="compositionally biased region" description="Basic and acidic residues" evidence="1">
    <location>
        <begin position="185"/>
        <end position="203"/>
    </location>
</feature>
<feature type="region of interest" description="Disordered" evidence="1">
    <location>
        <begin position="95"/>
        <end position="157"/>
    </location>
</feature>
<feature type="compositionally biased region" description="Low complexity" evidence="1">
    <location>
        <begin position="360"/>
        <end position="374"/>
    </location>
</feature>
<feature type="region of interest" description="Disordered" evidence="1">
    <location>
        <begin position="16"/>
        <end position="37"/>
    </location>
</feature>
<feature type="region of interest" description="Disordered" evidence="1">
    <location>
        <begin position="324"/>
        <end position="472"/>
    </location>
</feature>
<evidence type="ECO:0000256" key="1">
    <source>
        <dbReference type="SAM" id="MobiDB-lite"/>
    </source>
</evidence>
<reference evidence="2 3" key="1">
    <citation type="journal article" date="2018" name="Nat. Ecol. Evol.">
        <title>Genomic signatures of mitonuclear coevolution across populations of Tigriopus californicus.</title>
        <authorList>
            <person name="Barreto F.S."/>
            <person name="Watson E.T."/>
            <person name="Lima T.G."/>
            <person name="Willett C.S."/>
            <person name="Edmands S."/>
            <person name="Li W."/>
            <person name="Burton R.S."/>
        </authorList>
    </citation>
    <scope>NUCLEOTIDE SEQUENCE [LARGE SCALE GENOMIC DNA]</scope>
    <source>
        <strain evidence="2 3">San Diego</strain>
    </source>
</reference>
<keyword evidence="3" id="KW-1185">Reference proteome</keyword>
<evidence type="ECO:0000313" key="2">
    <source>
        <dbReference type="EMBL" id="TRY70372.1"/>
    </source>
</evidence>
<name>A0A553NY86_TIGCA</name>
<dbReference type="AlphaFoldDB" id="A0A553NY86"/>
<feature type="compositionally biased region" description="Low complexity" evidence="1">
    <location>
        <begin position="432"/>
        <end position="446"/>
    </location>
</feature>
<organism evidence="2 3">
    <name type="scientific">Tigriopus californicus</name>
    <name type="common">Marine copepod</name>
    <dbReference type="NCBI Taxonomy" id="6832"/>
    <lineage>
        <taxon>Eukaryota</taxon>
        <taxon>Metazoa</taxon>
        <taxon>Ecdysozoa</taxon>
        <taxon>Arthropoda</taxon>
        <taxon>Crustacea</taxon>
        <taxon>Multicrustacea</taxon>
        <taxon>Hexanauplia</taxon>
        <taxon>Copepoda</taxon>
        <taxon>Harpacticoida</taxon>
        <taxon>Harpacticidae</taxon>
        <taxon>Tigriopus</taxon>
    </lineage>
</organism>
<accession>A0A553NY86</accession>
<feature type="region of interest" description="Disordered" evidence="1">
    <location>
        <begin position="170"/>
        <end position="206"/>
    </location>
</feature>
<proteinExistence type="predicted"/>
<comment type="caution">
    <text evidence="2">The sequence shown here is derived from an EMBL/GenBank/DDBJ whole genome shotgun (WGS) entry which is preliminary data.</text>
</comment>
<dbReference type="Proteomes" id="UP000318571">
    <property type="component" value="Chromosome 9"/>
</dbReference>
<evidence type="ECO:0000313" key="3">
    <source>
        <dbReference type="Proteomes" id="UP000318571"/>
    </source>
</evidence>
<dbReference type="EMBL" id="VCGU01000009">
    <property type="protein sequence ID" value="TRY70372.1"/>
    <property type="molecule type" value="Genomic_DNA"/>
</dbReference>
<feature type="compositionally biased region" description="Polar residues" evidence="1">
    <location>
        <begin position="458"/>
        <end position="470"/>
    </location>
</feature>
<sequence length="572" mass="65541">MEHRKKAFMSNQFFHANGGVPRAPHHYPPHQAWSKSRSMGDLNRQPMSLISIQPRNTELYRVSRRRIIGTAMQEEDDFEWEEMLRQRRENWRRLQDRKLAKKQSRESYSSYTDSPSDEGVYLQGDSSGSDHSIRLQRRQSQRSEHAQMAHQRLSRYRSADPVTRGWVQVLPHDGSAQKVRNRLRGSFERDHRPSESSDRRPELESFDEGDTFMERYKLRIPVNRINLCSCEGEKNLHLKQQHTLCKSKSRDSSIRKKSLSQSNLVNIEELEEEDAQERVREKRSNVRTRSAYCQTEDPYPCSTKTERDNRRLSQKRLLKVASYHHLPRVSPVRQSSSASSSTTLKHHIQIRRSASAEHASTTTESNNDESSTNSIGPHKTAVITRRYIKNKQGRHRTTTVNIHDLFPDHPDNEAEPTPPETVLTEKLSPGKSASSIGSFGDDSGSDPGICLLQEEEGNSTPKSDSGQVSEVDSLDLEMQLFDLGSKERSETEESQDNETDLSLAYVTEAATIHSYIASRGQREREEEIYEVIPSMIPIQKAGIEPQRDRDLSSFVTMGHSTTSDRAELDCQP</sequence>